<dbReference type="AlphaFoldDB" id="A0A4U0VWC1"/>
<feature type="domain" description="Shugoshin N-terminal coiled-coil" evidence="12">
    <location>
        <begin position="7"/>
        <end position="51"/>
    </location>
</feature>
<feature type="region of interest" description="Disordered" evidence="10">
    <location>
        <begin position="705"/>
        <end position="730"/>
    </location>
</feature>
<dbReference type="GO" id="GO:0000779">
    <property type="term" value="C:condensed chromosome, centromeric region"/>
    <property type="evidence" value="ECO:0007669"/>
    <property type="project" value="UniProtKB-ARBA"/>
</dbReference>
<dbReference type="EMBL" id="NAJN01002350">
    <property type="protein sequence ID" value="TKA53914.1"/>
    <property type="molecule type" value="Genomic_DNA"/>
</dbReference>
<feature type="region of interest" description="Disordered" evidence="10">
    <location>
        <begin position="615"/>
        <end position="691"/>
    </location>
</feature>
<comment type="subcellular location">
    <subcellularLocation>
        <location evidence="1">Chromosome</location>
        <location evidence="1">Centromere</location>
    </subcellularLocation>
</comment>
<feature type="region of interest" description="Disordered" evidence="10">
    <location>
        <begin position="159"/>
        <end position="313"/>
    </location>
</feature>
<keyword evidence="8" id="KW-0137">Centromere</keyword>
<keyword evidence="3" id="KW-0158">Chromosome</keyword>
<feature type="compositionally biased region" description="Polar residues" evidence="10">
    <location>
        <begin position="615"/>
        <end position="626"/>
    </location>
</feature>
<feature type="compositionally biased region" description="Basic and acidic residues" evidence="10">
    <location>
        <begin position="136"/>
        <end position="146"/>
    </location>
</feature>
<evidence type="ECO:0000313" key="14">
    <source>
        <dbReference type="Proteomes" id="UP000308768"/>
    </source>
</evidence>
<keyword evidence="7" id="KW-0131">Cell cycle</keyword>
<evidence type="ECO:0000256" key="10">
    <source>
        <dbReference type="SAM" id="MobiDB-lite"/>
    </source>
</evidence>
<dbReference type="Pfam" id="PF07558">
    <property type="entry name" value="Shugoshin_N"/>
    <property type="match status" value="1"/>
</dbReference>
<evidence type="ECO:0000256" key="2">
    <source>
        <dbReference type="ARBA" id="ARBA00010845"/>
    </source>
</evidence>
<evidence type="ECO:0000256" key="8">
    <source>
        <dbReference type="ARBA" id="ARBA00023328"/>
    </source>
</evidence>
<dbReference type="STRING" id="331657.A0A4U0VWC1"/>
<protein>
    <recommendedName>
        <fullName evidence="15">Shugoshin C-terminal domain-containing protein</fullName>
    </recommendedName>
</protein>
<comment type="caution">
    <text evidence="13">The sequence shown here is derived from an EMBL/GenBank/DDBJ whole genome shotgun (WGS) entry which is preliminary data.</text>
</comment>
<gene>
    <name evidence="13" type="ORF">B0A49_10055</name>
</gene>
<evidence type="ECO:0000256" key="6">
    <source>
        <dbReference type="ARBA" id="ARBA00023054"/>
    </source>
</evidence>
<evidence type="ECO:0000256" key="7">
    <source>
        <dbReference type="ARBA" id="ARBA00023306"/>
    </source>
</evidence>
<feature type="compositionally biased region" description="Basic and acidic residues" evidence="10">
    <location>
        <begin position="174"/>
        <end position="193"/>
    </location>
</feature>
<feature type="compositionally biased region" description="Basic and acidic residues" evidence="10">
    <location>
        <begin position="561"/>
        <end position="573"/>
    </location>
</feature>
<sequence>MAYPGLVKRRFVRQNRELAKNNSTQSLRIRALEAETSRLLAENISLREQIIHLQSELESNQDASIAKTVSTVKTQLEERLQEIGGLIAELGISQNPPSKANRKSRSAQRSPEQREWKNKPSLAETTCSEGRLPTITEDKHYPRRTLEPEDLRVLRLSDQSNESPDLGPPPVAHFDYEDPIKFDPKPTPKHTEDNGVATTEELPGSLSANLETRKKRRDSHARLEIRRTSAFAPLAPEEAEPLPAATQVDRRQPLKAGAKRKLSAREDGIPATVTGEDDFRFSRKPGTAGVGNADGQQSVHPAFRAEPVENDDLRGAEEVVSGRAATERTILGKKSVNISPRKLSIAAAGSSKDDVQKPASSARDNRRNQAWERRPRVPSNDRAAPAAVAVNLVEIPAPPLTVAEHFVLQPETPAGLDLLSPTSTDAASARPESKDTPPPGDLNPVGTLGDIANAAHRPSRRARAAVSYAEPNLVSKMRRPTKDLVDAVGRGGKYLNDGKLNEVEGAATNAGKAGMRKVVIKREEPSGSAWKKLPLANSHDQPSPLSKKTAAEAPAQQPTQDQHRTAEVIDKRSSSTAAISALMAGSRSKKDVAPAEQSTGLEAALEQLDIYDFNESSPIDHTTGTGANVDARSRRRSSVPTPISTLNSSSTAKAQAVDKHAAGVKSTHNRVGSRRQTMETSGLKNVEEPDRSKFFGDIKSARGISGLGEGIGGAGGRSERAAARRKSMLL</sequence>
<feature type="compositionally biased region" description="Low complexity" evidence="10">
    <location>
        <begin position="232"/>
        <end position="245"/>
    </location>
</feature>
<accession>A0A4U0VWC1</accession>
<keyword evidence="5" id="KW-0159">Chromosome partition</keyword>
<dbReference type="Pfam" id="PF07557">
    <property type="entry name" value="Shugoshin_C"/>
    <property type="match status" value="1"/>
</dbReference>
<feature type="region of interest" description="Disordered" evidence="10">
    <location>
        <begin position="91"/>
        <end position="146"/>
    </location>
</feature>
<feature type="compositionally biased region" description="Low complexity" evidence="10">
    <location>
        <begin position="551"/>
        <end position="560"/>
    </location>
</feature>
<dbReference type="GO" id="GO:0051301">
    <property type="term" value="P:cell division"/>
    <property type="evidence" value="ECO:0007669"/>
    <property type="project" value="UniProtKB-KW"/>
</dbReference>
<organism evidence="13 14">
    <name type="scientific">Cryomyces minteri</name>
    <dbReference type="NCBI Taxonomy" id="331657"/>
    <lineage>
        <taxon>Eukaryota</taxon>
        <taxon>Fungi</taxon>
        <taxon>Dikarya</taxon>
        <taxon>Ascomycota</taxon>
        <taxon>Pezizomycotina</taxon>
        <taxon>Dothideomycetes</taxon>
        <taxon>Dothideomycetes incertae sedis</taxon>
        <taxon>Cryomyces</taxon>
    </lineage>
</organism>
<evidence type="ECO:0000256" key="5">
    <source>
        <dbReference type="ARBA" id="ARBA00022829"/>
    </source>
</evidence>
<feature type="domain" description="Shugoshin C-terminal" evidence="11">
    <location>
        <begin position="457"/>
        <end position="479"/>
    </location>
</feature>
<dbReference type="InterPro" id="IPR011515">
    <property type="entry name" value="Shugoshin_C"/>
</dbReference>
<evidence type="ECO:0000313" key="13">
    <source>
        <dbReference type="EMBL" id="TKA53914.1"/>
    </source>
</evidence>
<keyword evidence="4" id="KW-0132">Cell division</keyword>
<feature type="region of interest" description="Disordered" evidence="10">
    <location>
        <begin position="523"/>
        <end position="574"/>
    </location>
</feature>
<keyword evidence="6 9" id="KW-0175">Coiled coil</keyword>
<dbReference type="GO" id="GO:0005634">
    <property type="term" value="C:nucleus"/>
    <property type="evidence" value="ECO:0007669"/>
    <property type="project" value="InterPro"/>
</dbReference>
<feature type="coiled-coil region" evidence="9">
    <location>
        <begin position="15"/>
        <end position="49"/>
    </location>
</feature>
<reference evidence="13 14" key="1">
    <citation type="submission" date="2017-03" db="EMBL/GenBank/DDBJ databases">
        <title>Genomes of endolithic fungi from Antarctica.</title>
        <authorList>
            <person name="Coleine C."/>
            <person name="Masonjones S."/>
            <person name="Stajich J.E."/>
        </authorList>
    </citation>
    <scope>NUCLEOTIDE SEQUENCE [LARGE SCALE GENOMIC DNA]</scope>
    <source>
        <strain evidence="13 14">CCFEE 5187</strain>
    </source>
</reference>
<feature type="compositionally biased region" description="Polar residues" evidence="10">
    <location>
        <begin position="674"/>
        <end position="683"/>
    </location>
</feature>
<evidence type="ECO:0000259" key="11">
    <source>
        <dbReference type="Pfam" id="PF07557"/>
    </source>
</evidence>
<dbReference type="Proteomes" id="UP000308768">
    <property type="component" value="Unassembled WGS sequence"/>
</dbReference>
<name>A0A4U0VWC1_9PEZI</name>
<keyword evidence="14" id="KW-1185">Reference proteome</keyword>
<proteinExistence type="inferred from homology"/>
<feature type="region of interest" description="Disordered" evidence="10">
    <location>
        <begin position="414"/>
        <end position="467"/>
    </location>
</feature>
<dbReference type="OrthoDB" id="5394106at2759"/>
<evidence type="ECO:0008006" key="15">
    <source>
        <dbReference type="Google" id="ProtNLM"/>
    </source>
</evidence>
<feature type="compositionally biased region" description="Basic and acidic residues" evidence="10">
    <location>
        <begin position="363"/>
        <end position="375"/>
    </location>
</feature>
<dbReference type="InterPro" id="IPR011516">
    <property type="entry name" value="Shugoshin_N"/>
</dbReference>
<comment type="similarity">
    <text evidence="2">Belongs to the shugoshin family.</text>
</comment>
<evidence type="ECO:0000256" key="4">
    <source>
        <dbReference type="ARBA" id="ARBA00022618"/>
    </source>
</evidence>
<evidence type="ECO:0000259" key="12">
    <source>
        <dbReference type="Pfam" id="PF07558"/>
    </source>
</evidence>
<feature type="compositionally biased region" description="Gly residues" evidence="10">
    <location>
        <begin position="705"/>
        <end position="716"/>
    </location>
</feature>
<feature type="region of interest" description="Disordered" evidence="10">
    <location>
        <begin position="343"/>
        <end position="382"/>
    </location>
</feature>
<feature type="compositionally biased region" description="Polar residues" evidence="10">
    <location>
        <begin position="638"/>
        <end position="653"/>
    </location>
</feature>
<evidence type="ECO:0000256" key="3">
    <source>
        <dbReference type="ARBA" id="ARBA00022454"/>
    </source>
</evidence>
<dbReference type="GO" id="GO:0045132">
    <property type="term" value="P:meiotic chromosome segregation"/>
    <property type="evidence" value="ECO:0007669"/>
    <property type="project" value="InterPro"/>
</dbReference>
<evidence type="ECO:0000256" key="9">
    <source>
        <dbReference type="SAM" id="Coils"/>
    </source>
</evidence>
<evidence type="ECO:0000256" key="1">
    <source>
        <dbReference type="ARBA" id="ARBA00004584"/>
    </source>
</evidence>